<dbReference type="InterPro" id="IPR036249">
    <property type="entry name" value="Thioredoxin-like_sf"/>
</dbReference>
<name>A0A4R7ST46_9BACT</name>
<accession>A0A4R7ST46</accession>
<evidence type="ECO:0000256" key="6">
    <source>
        <dbReference type="NCBIfam" id="TIGR01068"/>
    </source>
</evidence>
<reference evidence="9 10" key="1">
    <citation type="submission" date="2019-03" db="EMBL/GenBank/DDBJ databases">
        <title>Genomic Encyclopedia of Archaeal and Bacterial Type Strains, Phase II (KMG-II): from individual species to whole genera.</title>
        <authorList>
            <person name="Goeker M."/>
        </authorList>
    </citation>
    <scope>NUCLEOTIDE SEQUENCE [LARGE SCALE GENOMIC DNA]</scope>
    <source>
        <strain evidence="9 10">ATCC 25309</strain>
    </source>
</reference>
<dbReference type="PROSITE" id="PS00194">
    <property type="entry name" value="THIOREDOXIN_1"/>
    <property type="match status" value="1"/>
</dbReference>
<dbReference type="SUPFAM" id="SSF52833">
    <property type="entry name" value="Thioredoxin-like"/>
    <property type="match status" value="1"/>
</dbReference>
<evidence type="ECO:0000256" key="3">
    <source>
        <dbReference type="ARBA" id="ARBA00022982"/>
    </source>
</evidence>
<dbReference type="NCBIfam" id="TIGR01068">
    <property type="entry name" value="thioredoxin"/>
    <property type="match status" value="1"/>
</dbReference>
<dbReference type="PRINTS" id="PR00421">
    <property type="entry name" value="THIOREDOXIN"/>
</dbReference>
<dbReference type="GO" id="GO:0045454">
    <property type="term" value="P:cell redox homeostasis"/>
    <property type="evidence" value="ECO:0007669"/>
    <property type="project" value="TreeGrafter"/>
</dbReference>
<protein>
    <recommendedName>
        <fullName evidence="6">Thioredoxin</fullName>
    </recommendedName>
</protein>
<keyword evidence="3" id="KW-0249">Electron transport</keyword>
<evidence type="ECO:0000256" key="4">
    <source>
        <dbReference type="ARBA" id="ARBA00023157"/>
    </source>
</evidence>
<dbReference type="Pfam" id="PF00085">
    <property type="entry name" value="Thioredoxin"/>
    <property type="match status" value="1"/>
</dbReference>
<keyword evidence="2" id="KW-0813">Transport</keyword>
<evidence type="ECO:0000256" key="2">
    <source>
        <dbReference type="ARBA" id="ARBA00022448"/>
    </source>
</evidence>
<evidence type="ECO:0000313" key="9">
    <source>
        <dbReference type="EMBL" id="TDU81437.1"/>
    </source>
</evidence>
<dbReference type="PANTHER" id="PTHR45663">
    <property type="entry name" value="GEO12009P1"/>
    <property type="match status" value="1"/>
</dbReference>
<keyword evidence="4" id="KW-1015">Disulfide bond</keyword>
<keyword evidence="10" id="KW-1185">Reference proteome</keyword>
<dbReference type="CDD" id="cd02947">
    <property type="entry name" value="TRX_family"/>
    <property type="match status" value="1"/>
</dbReference>
<dbReference type="InterPro" id="IPR013766">
    <property type="entry name" value="Thioredoxin_domain"/>
</dbReference>
<dbReference type="EMBL" id="SOCA01000001">
    <property type="protein sequence ID" value="TDU81437.1"/>
    <property type="molecule type" value="Genomic_DNA"/>
</dbReference>
<proteinExistence type="inferred from homology"/>
<dbReference type="AlphaFoldDB" id="A0A4R7ST46"/>
<comment type="caution">
    <text evidence="9">The sequence shown here is derived from an EMBL/GenBank/DDBJ whole genome shotgun (WGS) entry which is preliminary data.</text>
</comment>
<dbReference type="PROSITE" id="PS51352">
    <property type="entry name" value="THIOREDOXIN_2"/>
    <property type="match status" value="1"/>
</dbReference>
<dbReference type="FunFam" id="3.40.30.10:FF:000001">
    <property type="entry name" value="Thioredoxin"/>
    <property type="match status" value="1"/>
</dbReference>
<dbReference type="Gene3D" id="3.40.30.10">
    <property type="entry name" value="Glutaredoxin"/>
    <property type="match status" value="1"/>
</dbReference>
<evidence type="ECO:0000313" key="10">
    <source>
        <dbReference type="Proteomes" id="UP000295662"/>
    </source>
</evidence>
<keyword evidence="7" id="KW-0812">Transmembrane</keyword>
<dbReference type="RefSeq" id="WP_208300255.1">
    <property type="nucleotide sequence ID" value="NZ_SOCA01000001.1"/>
</dbReference>
<dbReference type="GO" id="GO:0005829">
    <property type="term" value="C:cytosol"/>
    <property type="evidence" value="ECO:0007669"/>
    <property type="project" value="TreeGrafter"/>
</dbReference>
<keyword evidence="5" id="KW-0676">Redox-active center</keyword>
<evidence type="ECO:0000256" key="1">
    <source>
        <dbReference type="ARBA" id="ARBA00008987"/>
    </source>
</evidence>
<evidence type="ECO:0000256" key="7">
    <source>
        <dbReference type="SAM" id="Phobius"/>
    </source>
</evidence>
<dbReference type="InterPro" id="IPR005746">
    <property type="entry name" value="Thioredoxin"/>
</dbReference>
<dbReference type="Proteomes" id="UP000295662">
    <property type="component" value="Unassembled WGS sequence"/>
</dbReference>
<keyword evidence="7" id="KW-1133">Transmembrane helix</keyword>
<gene>
    <name evidence="9" type="ORF">EI77_00745</name>
</gene>
<dbReference type="InterPro" id="IPR017937">
    <property type="entry name" value="Thioredoxin_CS"/>
</dbReference>
<feature type="domain" description="Thioredoxin" evidence="8">
    <location>
        <begin position="16"/>
        <end position="130"/>
    </location>
</feature>
<feature type="transmembrane region" description="Helical" evidence="7">
    <location>
        <begin position="6"/>
        <end position="23"/>
    </location>
</feature>
<dbReference type="PANTHER" id="PTHR45663:SF11">
    <property type="entry name" value="GEO12009P1"/>
    <property type="match status" value="1"/>
</dbReference>
<sequence>MKASNIGIWITCAAVAWFAWIMMDMGSPMTSSGGSSAILAINTSAEPVLVEFYADWCGPCRSVAPVVEALTLEVAGRAKVIRLDVDEEKTLAAEHGVRSIPTFIAFKNGREVGRQSGAIPKQKMLEMLGL</sequence>
<comment type="similarity">
    <text evidence="1">Belongs to the thioredoxin family.</text>
</comment>
<evidence type="ECO:0000256" key="5">
    <source>
        <dbReference type="ARBA" id="ARBA00023284"/>
    </source>
</evidence>
<keyword evidence="7" id="KW-0472">Membrane</keyword>
<evidence type="ECO:0000259" key="8">
    <source>
        <dbReference type="PROSITE" id="PS51352"/>
    </source>
</evidence>
<dbReference type="GO" id="GO:0015035">
    <property type="term" value="F:protein-disulfide reductase activity"/>
    <property type="evidence" value="ECO:0007669"/>
    <property type="project" value="UniProtKB-UniRule"/>
</dbReference>
<organism evidence="9 10">
    <name type="scientific">Prosthecobacter fusiformis</name>
    <dbReference type="NCBI Taxonomy" id="48464"/>
    <lineage>
        <taxon>Bacteria</taxon>
        <taxon>Pseudomonadati</taxon>
        <taxon>Verrucomicrobiota</taxon>
        <taxon>Verrucomicrobiia</taxon>
        <taxon>Verrucomicrobiales</taxon>
        <taxon>Verrucomicrobiaceae</taxon>
        <taxon>Prosthecobacter</taxon>
    </lineage>
</organism>